<keyword evidence="4" id="KW-0653">Protein transport</keyword>
<evidence type="ECO:0000256" key="2">
    <source>
        <dbReference type="ARBA" id="ARBA00010186"/>
    </source>
</evidence>
<feature type="region of interest" description="Disordered" evidence="5">
    <location>
        <begin position="204"/>
        <end position="255"/>
    </location>
</feature>
<evidence type="ECO:0000313" key="7">
    <source>
        <dbReference type="Proteomes" id="UP000095751"/>
    </source>
</evidence>
<dbReference type="GO" id="GO:0005643">
    <property type="term" value="C:nuclear pore"/>
    <property type="evidence" value="ECO:0007669"/>
    <property type="project" value="UniProtKB-SubCell"/>
</dbReference>
<dbReference type="GO" id="GO:0017056">
    <property type="term" value="F:structural constituent of nuclear pore"/>
    <property type="evidence" value="ECO:0007669"/>
    <property type="project" value="InterPro"/>
</dbReference>
<reference evidence="6 7" key="1">
    <citation type="submission" date="2016-09" db="EMBL/GenBank/DDBJ databases">
        <title>Extensive genetic diversity and differential bi-allelic expression allows diatom success in the polar Southern Ocean.</title>
        <authorList>
            <consortium name="DOE Joint Genome Institute"/>
            <person name="Mock T."/>
            <person name="Otillar R.P."/>
            <person name="Strauss J."/>
            <person name="Dupont C."/>
            <person name="Frickenhaus S."/>
            <person name="Maumus F."/>
            <person name="Mcmullan M."/>
            <person name="Sanges R."/>
            <person name="Schmutz J."/>
            <person name="Toseland A."/>
            <person name="Valas R."/>
            <person name="Veluchamy A."/>
            <person name="Ward B.J."/>
            <person name="Allen A."/>
            <person name="Barry K."/>
            <person name="Falciatore A."/>
            <person name="Ferrante M."/>
            <person name="Fortunato A.E."/>
            <person name="Gloeckner G."/>
            <person name="Gruber A."/>
            <person name="Hipkin R."/>
            <person name="Janech M."/>
            <person name="Kroth P."/>
            <person name="Leese F."/>
            <person name="Lindquist E."/>
            <person name="Lyon B.R."/>
            <person name="Martin J."/>
            <person name="Mayer C."/>
            <person name="Parker M."/>
            <person name="Quesneville H."/>
            <person name="Raymond J."/>
            <person name="Uhlig C."/>
            <person name="Valentin K.U."/>
            <person name="Worden A.Z."/>
            <person name="Armbrust E.V."/>
            <person name="Bowler C."/>
            <person name="Green B."/>
            <person name="Moulton V."/>
            <person name="Van Oosterhout C."/>
            <person name="Grigoriev I."/>
        </authorList>
    </citation>
    <scope>NUCLEOTIDE SEQUENCE [LARGE SCALE GENOMIC DNA]</scope>
    <source>
        <strain evidence="6 7">CCMP1102</strain>
    </source>
</reference>
<evidence type="ECO:0000313" key="6">
    <source>
        <dbReference type="EMBL" id="OEU12645.1"/>
    </source>
</evidence>
<evidence type="ECO:0000256" key="1">
    <source>
        <dbReference type="ARBA" id="ARBA00004259"/>
    </source>
</evidence>
<proteinExistence type="inferred from homology"/>
<keyword evidence="4" id="KW-0811">Translocation</keyword>
<dbReference type="KEGG" id="fcy:FRACYDRAFT_243901"/>
<keyword evidence="4" id="KW-0472">Membrane</keyword>
<sequence>MTLIGNGNIQTTATADNGSFGGLASLPSLGGDPLSRPSWKRSLGELAASNIALIGNNNNRNNNNTNGSGGRHHAAAAMAASNAPPTSAAQMLLGSRTDFGSLISSSKSSTASSSSSGGKFENNHQNHVKDNNLDRFSYDTMNGGGIEVVVRRHRDGMLERILKDQREETQRLLDKAVERQIEDDWKEERSWWRKELVGDRNLVDATNNNTHNNIGLGGGGGESNFSSSSSSGGRGLLTSDYGSGDGNNNNTSGSSFATGCDPKIMQNHLDIVKGIQPTDLKQVIADFERLARTSNNNGYHNAWLLLGCMLPNIQSPIDGAQGALSHFCRQYQRIINNHVKSASLSGQDTSTSINYGGSSTMAETIAAYVKLTSGSNASVWEILYLCLRCGDTNAAKLVLDVTPVGGQESFSEQPIISPIIGQLSQRQGTAYCMFEVGSPMISSQDRFAIFNLYEKTKNLDPNNTHKLGVLALLCGQPLESFDTVEDYLFGCLWLALMDKENPVHQIEVVGANVRKYGPSHFAADGSGEWGYVLPLIASQQFETALSYLAEAGGPNGLMQSVHLGIVFDLAQVKVSDLGDSSSRGSTSKDVVTALLVNYATLSEREPSARLLASLEYLSKIKNHDESNYQISNLIYRSPDDQMEALVGVLDAVGNRKNAILDEFLPENEVSKILVDAAELLKKQSSDRTTALSSAAKLYMLGYRHTKVVQLLNENISPVDISDENKIFWTQQSELFYQSYLSKRTSVVDSIEREGKLNLIDTNRSLIVLRSFFDRYRQRQFPDAFEVVRSVGLLPLTQEELNEKASKFRDLDPILKEQFPTVLGATVECLCEMFQRLKSESRGIPPTVEARLKELQFLARYLFLFASLTNMPKTHWNESSTLTLTTISIDTIEEHEKATIDACIPIIAAIPASTSLTYTTVTTTTTTTTSSSGEEIHDDHHDEHHRHYKCHQASIFWNTFGRNFCFSSLSLVHS</sequence>
<comment type="similarity">
    <text evidence="2 4">Belongs to the nucleoporin interacting component (NIC) family.</text>
</comment>
<evidence type="ECO:0000256" key="4">
    <source>
        <dbReference type="RuleBase" id="RU364035"/>
    </source>
</evidence>
<evidence type="ECO:0000256" key="5">
    <source>
        <dbReference type="SAM" id="MobiDB-lite"/>
    </source>
</evidence>
<feature type="compositionally biased region" description="Basic and acidic residues" evidence="5">
    <location>
        <begin position="121"/>
        <end position="133"/>
    </location>
</feature>
<organism evidence="6 7">
    <name type="scientific">Fragilariopsis cylindrus CCMP1102</name>
    <dbReference type="NCBI Taxonomy" id="635003"/>
    <lineage>
        <taxon>Eukaryota</taxon>
        <taxon>Sar</taxon>
        <taxon>Stramenopiles</taxon>
        <taxon>Ochrophyta</taxon>
        <taxon>Bacillariophyta</taxon>
        <taxon>Bacillariophyceae</taxon>
        <taxon>Bacillariophycidae</taxon>
        <taxon>Bacillariales</taxon>
        <taxon>Bacillariaceae</taxon>
        <taxon>Fragilariopsis</taxon>
    </lineage>
</organism>
<dbReference type="GO" id="GO:0016973">
    <property type="term" value="P:poly(A)+ mRNA export from nucleus"/>
    <property type="evidence" value="ECO:0007669"/>
    <property type="project" value="TreeGrafter"/>
</dbReference>
<dbReference type="OrthoDB" id="42966at2759"/>
<dbReference type="InParanoid" id="A0A1E7F3R6"/>
<feature type="compositionally biased region" description="Low complexity" evidence="5">
    <location>
        <begin position="55"/>
        <end position="66"/>
    </location>
</feature>
<gene>
    <name evidence="6" type="ORF">FRACYDRAFT_243901</name>
</gene>
<keyword evidence="3 4" id="KW-0539">Nucleus</keyword>
<feature type="region of interest" description="Disordered" evidence="5">
    <location>
        <begin position="55"/>
        <end position="83"/>
    </location>
</feature>
<dbReference type="EMBL" id="KV784364">
    <property type="protein sequence ID" value="OEU12645.1"/>
    <property type="molecule type" value="Genomic_DNA"/>
</dbReference>
<evidence type="ECO:0000256" key="3">
    <source>
        <dbReference type="ARBA" id="ARBA00023242"/>
    </source>
</evidence>
<feature type="region of interest" description="Disordered" evidence="5">
    <location>
        <begin position="103"/>
        <end position="133"/>
    </location>
</feature>
<dbReference type="InterPro" id="IPR007231">
    <property type="entry name" value="Nucleoporin_int_Nup93/Nic96"/>
</dbReference>
<protein>
    <recommendedName>
        <fullName evidence="4">Nuclear pore protein</fullName>
    </recommendedName>
</protein>
<dbReference type="GO" id="GO:0006606">
    <property type="term" value="P:protein import into nucleus"/>
    <property type="evidence" value="ECO:0007669"/>
    <property type="project" value="TreeGrafter"/>
</dbReference>
<dbReference type="PANTHER" id="PTHR11225:SF4">
    <property type="entry name" value="NUCLEAR PORE COMPLEX PROTEIN NUP93"/>
    <property type="match status" value="1"/>
</dbReference>
<dbReference type="AlphaFoldDB" id="A0A1E7F3R6"/>
<keyword evidence="4" id="KW-0813">Transport</keyword>
<comment type="subcellular location">
    <subcellularLocation>
        <location evidence="1">Nucleus envelope</location>
    </subcellularLocation>
    <subcellularLocation>
        <location evidence="4">Nucleus</location>
        <location evidence="4">Nuclear pore complex</location>
    </subcellularLocation>
</comment>
<feature type="compositionally biased region" description="Low complexity" evidence="5">
    <location>
        <begin position="246"/>
        <end position="255"/>
    </location>
</feature>
<name>A0A1E7F3R6_9STRA</name>
<keyword evidence="4" id="KW-0509">mRNA transport</keyword>
<dbReference type="Pfam" id="PF04097">
    <property type="entry name" value="Nic96"/>
    <property type="match status" value="1"/>
</dbReference>
<feature type="compositionally biased region" description="Low complexity" evidence="5">
    <location>
        <begin position="223"/>
        <end position="239"/>
    </location>
</feature>
<keyword evidence="7" id="KW-1185">Reference proteome</keyword>
<keyword evidence="4" id="KW-0906">Nuclear pore complex</keyword>
<dbReference type="Proteomes" id="UP000095751">
    <property type="component" value="Unassembled WGS sequence"/>
</dbReference>
<accession>A0A1E7F3R6</accession>
<dbReference type="PANTHER" id="PTHR11225">
    <property type="entry name" value="NUCLEAR PORE COMPLEX PROTEIN NUP93 NUCLEOPORIN NUP93 DEAD EYE PROTEIN"/>
    <property type="match status" value="1"/>
</dbReference>
<feature type="compositionally biased region" description="Low complexity" evidence="5">
    <location>
        <begin position="103"/>
        <end position="116"/>
    </location>
</feature>